<evidence type="ECO:0000256" key="3">
    <source>
        <dbReference type="ARBA" id="ARBA00021315"/>
    </source>
</evidence>
<evidence type="ECO:0000256" key="4">
    <source>
        <dbReference type="ARBA" id="ARBA00022741"/>
    </source>
</evidence>
<keyword evidence="5 9" id="KW-0227">DNA damage</keyword>
<dbReference type="Pfam" id="PF02463">
    <property type="entry name" value="SMC_N"/>
    <property type="match status" value="1"/>
</dbReference>
<dbReference type="SUPFAM" id="SSF52540">
    <property type="entry name" value="P-loop containing nucleoside triphosphate hydrolases"/>
    <property type="match status" value="2"/>
</dbReference>
<keyword evidence="7 9" id="KW-0234">DNA repair</keyword>
<proteinExistence type="inferred from homology"/>
<evidence type="ECO:0000256" key="2">
    <source>
        <dbReference type="ARBA" id="ARBA00009441"/>
    </source>
</evidence>
<evidence type="ECO:0000313" key="12">
    <source>
        <dbReference type="EMBL" id="SMF71049.1"/>
    </source>
</evidence>
<evidence type="ECO:0000259" key="11">
    <source>
        <dbReference type="Pfam" id="PF02463"/>
    </source>
</evidence>
<dbReference type="InterPro" id="IPR027417">
    <property type="entry name" value="P-loop_NTPase"/>
</dbReference>
<dbReference type="Gene3D" id="3.40.50.300">
    <property type="entry name" value="P-loop containing nucleotide triphosphate hydrolases"/>
    <property type="match status" value="2"/>
</dbReference>
<dbReference type="AlphaFoldDB" id="A0A1Y6CK93"/>
<dbReference type="GO" id="GO:0006310">
    <property type="term" value="P:DNA recombination"/>
    <property type="evidence" value="ECO:0007669"/>
    <property type="project" value="InterPro"/>
</dbReference>
<dbReference type="GO" id="GO:0009432">
    <property type="term" value="P:SOS response"/>
    <property type="evidence" value="ECO:0007669"/>
    <property type="project" value="TreeGrafter"/>
</dbReference>
<comment type="function">
    <text evidence="1 9">May be involved in recombinational repair of damaged DNA.</text>
</comment>
<sequence length="558" mass="58897">MLVSLSIRNVVLIERLDLEFGRGLTVLTGETGAGKSILLDALGLALGARAESGLLRHGAEQASVTAAFSLPADHPSQRLLREQDLEPEEGALVLRRVLGPDGRSRAFVNDQPASVGLLRSLGDLLVEVQGQFEQRGLLDAASHRGLLDAFAGLEATVEALRRRHEAWRAAAAAETEARDELEAARRDEAYLRHALEELDALAAEPGEEERLAEERAFLMNAEKLAEALQGATDQLAGNGSAGAASAVAAAQRTLERLADKAGRRLEAALGALDRAAAELAEAESLLAAAAADLEFEPGRLEAIDERFFALKDLARKHGCSVAELPALQLALRERLTAIDTGTEHLESLARATAEAERAYRAEAEALSARRRGAAGRLDAAINRELPPLKLDKARFSTGLEPLAREDWGPAGAERVAFTVSTNPGAPPGPLAKIASGGELSRFLLALKVVLAGVSPVATLVFDEVDSGIGGATAAAVGERLARLAAERQILVVTHSPQVAARGLSHWVVQKDADRAGARTRVAPLDAAGRTEEVARMLSGAQITEEARRAAEKLMTGAA</sequence>
<evidence type="ECO:0000256" key="8">
    <source>
        <dbReference type="ARBA" id="ARBA00033408"/>
    </source>
</evidence>
<accession>A0A1Y6CK93</accession>
<dbReference type="PIRSF" id="PIRSF003128">
    <property type="entry name" value="RecN"/>
    <property type="match status" value="1"/>
</dbReference>
<reference evidence="12 13" key="1">
    <citation type="submission" date="2017-04" db="EMBL/GenBank/DDBJ databases">
        <authorList>
            <person name="Afonso C.L."/>
            <person name="Miller P.J."/>
            <person name="Scott M.A."/>
            <person name="Spackman E."/>
            <person name="Goraichik I."/>
            <person name="Dimitrov K.M."/>
            <person name="Suarez D.L."/>
            <person name="Swayne D.E."/>
        </authorList>
    </citation>
    <scope>NUCLEOTIDE SEQUENCE [LARGE SCALE GENOMIC DNA]</scope>
    <source>
        <strain evidence="12 13">USBA 355</strain>
    </source>
</reference>
<dbReference type="PANTHER" id="PTHR11059:SF0">
    <property type="entry name" value="DNA REPAIR PROTEIN RECN"/>
    <property type="match status" value="1"/>
</dbReference>
<organism evidence="12 13">
    <name type="scientific">Tistlia consotensis USBA 355</name>
    <dbReference type="NCBI Taxonomy" id="560819"/>
    <lineage>
        <taxon>Bacteria</taxon>
        <taxon>Pseudomonadati</taxon>
        <taxon>Pseudomonadota</taxon>
        <taxon>Alphaproteobacteria</taxon>
        <taxon>Rhodospirillales</taxon>
        <taxon>Rhodovibrionaceae</taxon>
        <taxon>Tistlia</taxon>
    </lineage>
</organism>
<dbReference type="EMBL" id="FWZX01000030">
    <property type="protein sequence ID" value="SMF71049.1"/>
    <property type="molecule type" value="Genomic_DNA"/>
</dbReference>
<evidence type="ECO:0000256" key="7">
    <source>
        <dbReference type="ARBA" id="ARBA00023204"/>
    </source>
</evidence>
<dbReference type="RefSeq" id="WP_085125604.1">
    <property type="nucleotide sequence ID" value="NZ_FWZX01000030.1"/>
</dbReference>
<feature type="coiled-coil region" evidence="10">
    <location>
        <begin position="265"/>
        <end position="292"/>
    </location>
</feature>
<keyword evidence="6" id="KW-0067">ATP-binding</keyword>
<dbReference type="NCBIfam" id="TIGR00634">
    <property type="entry name" value="recN"/>
    <property type="match status" value="1"/>
</dbReference>
<dbReference type="PANTHER" id="PTHR11059">
    <property type="entry name" value="DNA REPAIR PROTEIN RECN"/>
    <property type="match status" value="1"/>
</dbReference>
<keyword evidence="4" id="KW-0547">Nucleotide-binding</keyword>
<dbReference type="CDD" id="cd03241">
    <property type="entry name" value="ABC_RecN"/>
    <property type="match status" value="2"/>
</dbReference>
<dbReference type="GO" id="GO:0006281">
    <property type="term" value="P:DNA repair"/>
    <property type="evidence" value="ECO:0007669"/>
    <property type="project" value="UniProtKB-KW"/>
</dbReference>
<evidence type="ECO:0000256" key="5">
    <source>
        <dbReference type="ARBA" id="ARBA00022763"/>
    </source>
</evidence>
<dbReference type="InterPro" id="IPR004604">
    <property type="entry name" value="DNA_recomb/repair_RecN"/>
</dbReference>
<dbReference type="GO" id="GO:0043590">
    <property type="term" value="C:bacterial nucleoid"/>
    <property type="evidence" value="ECO:0007669"/>
    <property type="project" value="TreeGrafter"/>
</dbReference>
<evidence type="ECO:0000256" key="1">
    <source>
        <dbReference type="ARBA" id="ARBA00003618"/>
    </source>
</evidence>
<keyword evidence="10" id="KW-0175">Coiled coil</keyword>
<keyword evidence="13" id="KW-1185">Reference proteome</keyword>
<gene>
    <name evidence="12" type="ORF">SAMN05428998_13029</name>
</gene>
<name>A0A1Y6CK93_9PROT</name>
<evidence type="ECO:0000256" key="10">
    <source>
        <dbReference type="SAM" id="Coils"/>
    </source>
</evidence>
<evidence type="ECO:0000256" key="6">
    <source>
        <dbReference type="ARBA" id="ARBA00022840"/>
    </source>
</evidence>
<dbReference type="InterPro" id="IPR003395">
    <property type="entry name" value="RecF/RecN/SMC_N"/>
</dbReference>
<dbReference type="Proteomes" id="UP000192917">
    <property type="component" value="Unassembled WGS sequence"/>
</dbReference>
<protein>
    <recommendedName>
        <fullName evidence="3 9">DNA repair protein RecN</fullName>
    </recommendedName>
    <alternativeName>
        <fullName evidence="8 9">Recombination protein N</fullName>
    </alternativeName>
</protein>
<feature type="domain" description="RecF/RecN/SMC N-terminal" evidence="11">
    <location>
        <begin position="6"/>
        <end position="501"/>
    </location>
</feature>
<dbReference type="FunFam" id="3.40.50.300:FF:000356">
    <property type="entry name" value="DNA repair protein RecN"/>
    <property type="match status" value="1"/>
</dbReference>
<evidence type="ECO:0000256" key="9">
    <source>
        <dbReference type="PIRNR" id="PIRNR003128"/>
    </source>
</evidence>
<dbReference type="GO" id="GO:0005524">
    <property type="term" value="F:ATP binding"/>
    <property type="evidence" value="ECO:0007669"/>
    <property type="project" value="UniProtKB-KW"/>
</dbReference>
<dbReference type="FunFam" id="3.40.50.300:FF:000319">
    <property type="entry name" value="DNA repair protein RecN"/>
    <property type="match status" value="1"/>
</dbReference>
<dbReference type="STRING" id="560819.SAMN05428998_13029"/>
<evidence type="ECO:0000313" key="13">
    <source>
        <dbReference type="Proteomes" id="UP000192917"/>
    </source>
</evidence>
<comment type="similarity">
    <text evidence="2 9">Belongs to the RecN family.</text>
</comment>